<organism evidence="1 2">
    <name type="scientific">Candidatus Kutchimonas denitrificans</name>
    <dbReference type="NCBI Taxonomy" id="3056748"/>
    <lineage>
        <taxon>Bacteria</taxon>
        <taxon>Pseudomonadati</taxon>
        <taxon>Gemmatimonadota</taxon>
        <taxon>Gemmatimonadia</taxon>
        <taxon>Candidatus Palauibacterales</taxon>
        <taxon>Candidatus Palauibacteraceae</taxon>
        <taxon>Candidatus Kutchimonas</taxon>
    </lineage>
</organism>
<protein>
    <submittedName>
        <fullName evidence="1">Uncharacterized protein</fullName>
    </submittedName>
</protein>
<sequence length="107" mass="11606">DYHPVFLRWLLDNDQKALIPDALGVSSTGLDVLRTYEALVHALIDEAIWPETAQAVYGLALLLERGILYAPPVAPALWRQLRLNPSENAEAVIAAGCGSGRPASVFL</sequence>
<evidence type="ECO:0000313" key="1">
    <source>
        <dbReference type="EMBL" id="NIR76820.1"/>
    </source>
</evidence>
<name>A0AAE4ZAI6_9BACT</name>
<dbReference type="AlphaFoldDB" id="A0AAE4ZAI6"/>
<gene>
    <name evidence="1" type="ORF">GWO12_17220</name>
</gene>
<feature type="non-terminal residue" evidence="1">
    <location>
        <position position="107"/>
    </location>
</feature>
<dbReference type="Proteomes" id="UP000702544">
    <property type="component" value="Unassembled WGS sequence"/>
</dbReference>
<proteinExistence type="predicted"/>
<dbReference type="EMBL" id="JAACAK010000149">
    <property type="protein sequence ID" value="NIR76820.1"/>
    <property type="molecule type" value="Genomic_DNA"/>
</dbReference>
<feature type="non-terminal residue" evidence="1">
    <location>
        <position position="1"/>
    </location>
</feature>
<accession>A0AAE4ZAI6</accession>
<comment type="caution">
    <text evidence="1">The sequence shown here is derived from an EMBL/GenBank/DDBJ whole genome shotgun (WGS) entry which is preliminary data.</text>
</comment>
<evidence type="ECO:0000313" key="2">
    <source>
        <dbReference type="Proteomes" id="UP000702544"/>
    </source>
</evidence>
<reference evidence="1 2" key="1">
    <citation type="submission" date="2020-01" db="EMBL/GenBank/DDBJ databases">
        <title>Genomes assembled from Gulf of Kutch pelagic sediment metagenomes.</title>
        <authorList>
            <person name="Chandrashekar M."/>
            <person name="Mahajan M.S."/>
            <person name="Dave K.J."/>
            <person name="Vatsa P."/>
            <person name="Nathani N.M."/>
        </authorList>
    </citation>
    <scope>NUCLEOTIDE SEQUENCE [LARGE SCALE GENOMIC DNA]</scope>
    <source>
        <strain evidence="1">KS3-K002</strain>
    </source>
</reference>